<evidence type="ECO:0000256" key="1">
    <source>
        <dbReference type="SAM" id="MobiDB-lite"/>
    </source>
</evidence>
<name>A0A816ZHR6_BRANA</name>
<proteinExistence type="predicted"/>
<sequence>MMLATGNVNRLTHRPNLDSTSFDEVFEPSVPIAIESFRRCLALPTETPSYQV</sequence>
<evidence type="ECO:0000313" key="2">
    <source>
        <dbReference type="EMBL" id="CAF2206368.1"/>
    </source>
</evidence>
<feature type="compositionally biased region" description="Polar residues" evidence="1">
    <location>
        <begin position="1"/>
        <end position="10"/>
    </location>
</feature>
<protein>
    <submittedName>
        <fullName evidence="2">(rape) hypothetical protein</fullName>
    </submittedName>
</protein>
<feature type="region of interest" description="Disordered" evidence="1">
    <location>
        <begin position="1"/>
        <end position="20"/>
    </location>
</feature>
<dbReference type="Proteomes" id="UP001295469">
    <property type="component" value="Chromosome A07"/>
</dbReference>
<feature type="non-terminal residue" evidence="2">
    <location>
        <position position="1"/>
    </location>
</feature>
<dbReference type="EMBL" id="HG994361">
    <property type="protein sequence ID" value="CAF2206368.1"/>
    <property type="molecule type" value="Genomic_DNA"/>
</dbReference>
<dbReference type="AlphaFoldDB" id="A0A816ZHR6"/>
<accession>A0A816ZHR6</accession>
<gene>
    <name evidence="2" type="ORF">DARMORV10_A07P43770.1</name>
</gene>
<reference evidence="2" key="1">
    <citation type="submission" date="2021-01" db="EMBL/GenBank/DDBJ databases">
        <authorList>
            <consortium name="Genoscope - CEA"/>
            <person name="William W."/>
        </authorList>
    </citation>
    <scope>NUCLEOTIDE SEQUENCE</scope>
</reference>
<organism evidence="2">
    <name type="scientific">Brassica napus</name>
    <name type="common">Rape</name>
    <dbReference type="NCBI Taxonomy" id="3708"/>
    <lineage>
        <taxon>Eukaryota</taxon>
        <taxon>Viridiplantae</taxon>
        <taxon>Streptophyta</taxon>
        <taxon>Embryophyta</taxon>
        <taxon>Tracheophyta</taxon>
        <taxon>Spermatophyta</taxon>
        <taxon>Magnoliopsida</taxon>
        <taxon>eudicotyledons</taxon>
        <taxon>Gunneridae</taxon>
        <taxon>Pentapetalae</taxon>
        <taxon>rosids</taxon>
        <taxon>malvids</taxon>
        <taxon>Brassicales</taxon>
        <taxon>Brassicaceae</taxon>
        <taxon>Brassiceae</taxon>
        <taxon>Brassica</taxon>
    </lineage>
</organism>